<feature type="region of interest" description="Disordered" evidence="1">
    <location>
        <begin position="122"/>
        <end position="145"/>
    </location>
</feature>
<evidence type="ECO:0000313" key="3">
    <source>
        <dbReference type="Proteomes" id="UP001300604"/>
    </source>
</evidence>
<reference evidence="2 3" key="2">
    <citation type="submission" date="2024-06" db="EMBL/GenBank/DDBJ databases">
        <title>Caproicibacterium argilliputei sp. nov, a novel caproic acid producing anaerobic bacterium isolated from pit mud.</title>
        <authorList>
            <person name="Xia S."/>
        </authorList>
    </citation>
    <scope>NUCLEOTIDE SEQUENCE [LARGE SCALE GENOMIC DNA]</scope>
    <source>
        <strain evidence="2 3">ZCY20-5</strain>
    </source>
</reference>
<evidence type="ECO:0000313" key="2">
    <source>
        <dbReference type="EMBL" id="WOC31051.1"/>
    </source>
</evidence>
<keyword evidence="3" id="KW-1185">Reference proteome</keyword>
<dbReference type="InterPro" id="IPR014229">
    <property type="entry name" value="Spore_YtfJ"/>
</dbReference>
<dbReference type="RefSeq" id="WP_275845007.1">
    <property type="nucleotide sequence ID" value="NZ_CP135996.1"/>
</dbReference>
<accession>A0AA97GZZ7</accession>
<dbReference type="PANTHER" id="PTHR39162:SF1">
    <property type="entry name" value="SPORULATION PROTEIN YTFJ"/>
    <property type="match status" value="1"/>
</dbReference>
<organism evidence="2 3">
    <name type="scientific">Caproicibacterium argilliputei</name>
    <dbReference type="NCBI Taxonomy" id="3030016"/>
    <lineage>
        <taxon>Bacteria</taxon>
        <taxon>Bacillati</taxon>
        <taxon>Bacillota</taxon>
        <taxon>Clostridia</taxon>
        <taxon>Eubacteriales</taxon>
        <taxon>Oscillospiraceae</taxon>
        <taxon>Caproicibacterium</taxon>
    </lineage>
</organism>
<reference evidence="3" key="3">
    <citation type="submission" date="2024-06" db="EMBL/GenBank/DDBJ databases">
        <authorList>
            <person name="Zeng C."/>
        </authorList>
    </citation>
    <scope>NUCLEOTIDE SEQUENCE [LARGE SCALE GENOMIC DNA]</scope>
    <source>
        <strain evidence="3">ZCY20-5</strain>
    </source>
</reference>
<dbReference type="PIRSF" id="PIRSF021377">
    <property type="entry name" value="YtfJ"/>
    <property type="match status" value="1"/>
</dbReference>
<dbReference type="EMBL" id="CP135996">
    <property type="protein sequence ID" value="WOC31051.1"/>
    <property type="molecule type" value="Genomic_DNA"/>
</dbReference>
<dbReference type="AlphaFoldDB" id="A0AA97GZZ7"/>
<proteinExistence type="predicted"/>
<dbReference type="NCBIfam" id="TIGR02874">
    <property type="entry name" value="spore_ytfJ"/>
    <property type="match status" value="1"/>
</dbReference>
<dbReference type="Proteomes" id="UP001300604">
    <property type="component" value="Chromosome"/>
</dbReference>
<dbReference type="Pfam" id="PF09579">
    <property type="entry name" value="Spore_YtfJ"/>
    <property type="match status" value="1"/>
</dbReference>
<dbReference type="KEGG" id="carl:PXC00_07350"/>
<dbReference type="PANTHER" id="PTHR39162">
    <property type="entry name" value="GLL3345 PROTEIN"/>
    <property type="match status" value="1"/>
</dbReference>
<reference evidence="3" key="1">
    <citation type="submission" date="2024-06" db="EMBL/GenBank/DDBJ databases">
        <title>Caproicibacterium argilliputei sp. nov, a novel caproic acid producing anaerobic bacterium isolated from pit mud.</title>
        <authorList>
            <person name="Zeng C."/>
        </authorList>
    </citation>
    <scope>NUCLEOTIDE SEQUENCE [LARGE SCALE GENOMIC DNA]</scope>
    <source>
        <strain evidence="3">ZCY20-5</strain>
    </source>
</reference>
<protein>
    <submittedName>
        <fullName evidence="2">GerW family sporulation protein</fullName>
    </submittedName>
</protein>
<name>A0AA97GZZ7_9FIRM</name>
<evidence type="ECO:0000256" key="1">
    <source>
        <dbReference type="SAM" id="MobiDB-lite"/>
    </source>
</evidence>
<sequence length="145" mass="15350">MSGNHPIEGMMDTTLSNIKQMVDINTIVGDPITSPDGTIIIPISKISYGFASGGSDFACKVSPDKEFFGGGAGAGVSINPVAFLTISNGNVKMLQIDPYNSSADRIVGMVPDIVDKVNDMLNSKKKKKENQPEGTAETFPTEPQV</sequence>
<gene>
    <name evidence="2" type="primary">ytfJ</name>
    <name evidence="2" type="ORF">PXC00_07350</name>
</gene>